<dbReference type="OrthoDB" id="9802553at2"/>
<dbReference type="InterPro" id="IPR002371">
    <property type="entry name" value="FlgK"/>
</dbReference>
<dbReference type="Pfam" id="PF22638">
    <property type="entry name" value="FlgK_D1"/>
    <property type="match status" value="1"/>
</dbReference>
<evidence type="ECO:0000256" key="2">
    <source>
        <dbReference type="ARBA" id="ARBA00004613"/>
    </source>
</evidence>
<dbReference type="Proteomes" id="UP000190027">
    <property type="component" value="Unassembled WGS sequence"/>
</dbReference>
<dbReference type="Pfam" id="PF06429">
    <property type="entry name" value="Flg_bbr_C"/>
    <property type="match status" value="1"/>
</dbReference>
<evidence type="ECO:0000259" key="7">
    <source>
        <dbReference type="Pfam" id="PF06429"/>
    </source>
</evidence>
<evidence type="ECO:0000256" key="3">
    <source>
        <dbReference type="ARBA" id="ARBA00009677"/>
    </source>
</evidence>
<dbReference type="SUPFAM" id="SSF64518">
    <property type="entry name" value="Phase 1 flagellin"/>
    <property type="match status" value="2"/>
</dbReference>
<reference evidence="9 10" key="1">
    <citation type="submission" date="2017-02" db="EMBL/GenBank/DDBJ databases">
        <authorList>
            <person name="Peterson S.W."/>
        </authorList>
    </citation>
    <scope>NUCLEOTIDE SEQUENCE [LARGE SCALE GENOMIC DNA]</scope>
    <source>
        <strain evidence="9 10">DSM 16080</strain>
    </source>
</reference>
<feature type="domain" description="Flagellar basal-body/hook protein C-terminal" evidence="7">
    <location>
        <begin position="666"/>
        <end position="706"/>
    </location>
</feature>
<evidence type="ECO:0000256" key="4">
    <source>
        <dbReference type="ARBA" id="ARBA00016244"/>
    </source>
</evidence>
<keyword evidence="9" id="KW-0966">Cell projection</keyword>
<dbReference type="InterPro" id="IPR053927">
    <property type="entry name" value="FlgK_helical"/>
</dbReference>
<organism evidence="9 10">
    <name type="scientific">Paucidesulfovibrio gracilis DSM 16080</name>
    <dbReference type="NCBI Taxonomy" id="1121449"/>
    <lineage>
        <taxon>Bacteria</taxon>
        <taxon>Pseudomonadati</taxon>
        <taxon>Thermodesulfobacteriota</taxon>
        <taxon>Desulfovibrionia</taxon>
        <taxon>Desulfovibrionales</taxon>
        <taxon>Desulfovibrionaceae</taxon>
        <taxon>Paucidesulfovibrio</taxon>
    </lineage>
</organism>
<evidence type="ECO:0000256" key="1">
    <source>
        <dbReference type="ARBA" id="ARBA00004365"/>
    </source>
</evidence>
<gene>
    <name evidence="9" type="ORF">SAMN02745704_01965</name>
</gene>
<dbReference type="AlphaFoldDB" id="A0A1T4XAF6"/>
<dbReference type="EMBL" id="FUYC01000009">
    <property type="protein sequence ID" value="SKA86574.1"/>
    <property type="molecule type" value="Genomic_DNA"/>
</dbReference>
<feature type="domain" description="Flagellar hook-associated protein FlgK helical" evidence="8">
    <location>
        <begin position="95"/>
        <end position="253"/>
    </location>
</feature>
<dbReference type="GO" id="GO:0044780">
    <property type="term" value="P:bacterial-type flagellum assembly"/>
    <property type="evidence" value="ECO:0007669"/>
    <property type="project" value="InterPro"/>
</dbReference>
<keyword evidence="9" id="KW-0969">Cilium</keyword>
<dbReference type="NCBIfam" id="TIGR02492">
    <property type="entry name" value="flgK_ends"/>
    <property type="match status" value="1"/>
</dbReference>
<comment type="similarity">
    <text evidence="3">Belongs to the flagella basal body rod proteins family.</text>
</comment>
<protein>
    <recommendedName>
        <fullName evidence="4">Flagellar hook-associated protein 1</fullName>
    </recommendedName>
</protein>
<dbReference type="InterPro" id="IPR019776">
    <property type="entry name" value="Flagellar_basal_body_rod_CS"/>
</dbReference>
<name>A0A1T4XAF6_9BACT</name>
<dbReference type="PROSITE" id="PS00588">
    <property type="entry name" value="FLAGELLA_BB_ROD"/>
    <property type="match status" value="1"/>
</dbReference>
<evidence type="ECO:0000313" key="9">
    <source>
        <dbReference type="EMBL" id="SKA86574.1"/>
    </source>
</evidence>
<sequence>MFGANSILDMGRWALFASQMQLRVAGENISNVNTEGYSRRTVRLEEGVSIDYRPGQMGTGVRAAEVVRHFDKFVETQYLEQASKRERWGALHSSLQTVETLFNEANGVGISDSISEFFNSWNDLSQRADDYGTRNDLLEKSLTLSSTLKTANDNLDQMQQRIEELITNDVTNANTIIEKIAETNRNINIHENLGQNAPNNLYDERAQLIRDLGGIIDVYTVDKGSGNLTVLTKGGQTLVDGYEHFSLEVGAPQTVKQVTEGSDFDGTAYFTGNDNYEYTIDVLSDGVVGSAGTPNVATFRVSMDGGATWLQDEDGSTKVFEARPYGQEVQANDLGIYFGATSNARTMPANQMKAGDTFTIIPQKGLYWVENTSHKENITPIIRFTGMDEEQRTTGGSLAAYFNFRDAYVGKYRDKLDAFAETMIWEVNRRHSQGAGLEKFTYVDGTYAVDAPDRALGSDSSGLAFGSRLQSGSAMVYVYNQETGLLASSAALDFSDAAGQQNFNPDMHSLNDVADAYNRTFGDHLTATVVNNRLRVEAKDGKEFLYGADTSGLNAALGVNTFFTGTDASTMEVNTRISGDQDFLCAGHVNGAGEMNAGDNTTARAISELQDQDVSIYTVQEGRSSQSLLDYYNGIVGGVGADVNTAKFNNTYHETMAGDLNDRQQEVAGVNLDEEMANLIRYQHSYTAAAKLITTADQMLQTVLSMKP</sequence>
<dbReference type="PRINTS" id="PR01005">
    <property type="entry name" value="FLGHOOKAP1"/>
</dbReference>
<evidence type="ECO:0000256" key="6">
    <source>
        <dbReference type="ARBA" id="ARBA00023143"/>
    </source>
</evidence>
<dbReference type="PANTHER" id="PTHR30033">
    <property type="entry name" value="FLAGELLAR HOOK-ASSOCIATED PROTEIN 1"/>
    <property type="match status" value="1"/>
</dbReference>
<evidence type="ECO:0000259" key="8">
    <source>
        <dbReference type="Pfam" id="PF22638"/>
    </source>
</evidence>
<evidence type="ECO:0000256" key="5">
    <source>
        <dbReference type="ARBA" id="ARBA00022525"/>
    </source>
</evidence>
<keyword evidence="5" id="KW-0964">Secreted</keyword>
<dbReference type="GO" id="GO:0005198">
    <property type="term" value="F:structural molecule activity"/>
    <property type="evidence" value="ECO:0007669"/>
    <property type="project" value="InterPro"/>
</dbReference>
<dbReference type="PANTHER" id="PTHR30033:SF1">
    <property type="entry name" value="FLAGELLAR HOOK-ASSOCIATED PROTEIN 1"/>
    <property type="match status" value="1"/>
</dbReference>
<dbReference type="GO" id="GO:0009424">
    <property type="term" value="C:bacterial-type flagellum hook"/>
    <property type="evidence" value="ECO:0007669"/>
    <property type="project" value="InterPro"/>
</dbReference>
<dbReference type="STRING" id="1121449.SAMN02745704_01965"/>
<comment type="subcellular location">
    <subcellularLocation>
        <location evidence="1">Bacterial flagellum</location>
    </subcellularLocation>
    <subcellularLocation>
        <location evidence="2">Secreted</location>
    </subcellularLocation>
</comment>
<keyword evidence="6" id="KW-0975">Bacterial flagellum</keyword>
<dbReference type="InterPro" id="IPR010930">
    <property type="entry name" value="Flg_bb/hook_C_dom"/>
</dbReference>
<keyword evidence="10" id="KW-1185">Reference proteome</keyword>
<proteinExistence type="inferred from homology"/>
<accession>A0A1T4XAF6</accession>
<evidence type="ECO:0000313" key="10">
    <source>
        <dbReference type="Proteomes" id="UP000190027"/>
    </source>
</evidence>
<keyword evidence="9" id="KW-0282">Flagellum</keyword>
<dbReference type="RefSeq" id="WP_078717524.1">
    <property type="nucleotide sequence ID" value="NZ_FUYC01000009.1"/>
</dbReference>
<dbReference type="GO" id="GO:0005576">
    <property type="term" value="C:extracellular region"/>
    <property type="evidence" value="ECO:0007669"/>
    <property type="project" value="UniProtKB-SubCell"/>
</dbReference>